<dbReference type="EMBL" id="JHEG04000001">
    <property type="protein sequence ID" value="KAF3886511.1"/>
    <property type="molecule type" value="Genomic_DNA"/>
</dbReference>
<dbReference type="STRING" id="1479485.DA73_0218485"/>
<dbReference type="RefSeq" id="WP_038076235.1">
    <property type="nucleotide sequence ID" value="NZ_JHEG04000001.1"/>
</dbReference>
<proteinExistence type="predicted"/>
<keyword evidence="3" id="KW-1185">Reference proteome</keyword>
<name>A0A0C1QYB3_9CYAN</name>
<evidence type="ECO:0000313" key="2">
    <source>
        <dbReference type="EMBL" id="KIE10524.1"/>
    </source>
</evidence>
<dbReference type="AlphaFoldDB" id="A0A0C1QYB3"/>
<accession>A0A0C1QYB3</accession>
<evidence type="ECO:0000313" key="1">
    <source>
        <dbReference type="EMBL" id="KAF3886511.1"/>
    </source>
</evidence>
<sequence length="538" mass="62265">MSEFYFRTESIQLDKIQELFVSTKQDREIIDALKTSDSVILEGSRGTGKSFLVRMAEFELDSTFVVNRVLPVYVTFVASSLIHSNDPEQFKHWMLASICYKLIRVLRKKGLLIGASPATALLSNKDIDPESLEQKFSKLSKAYEDSYRKGFEKAVSPEQIPDLVHFKDAIEEICEETNIKRICFLFDEAVHIFRPEQQRQFFTLFRDLRSPYISCKAAVYPGVTSYGNTFEMSHDATYLRIERDILSDEYLSSMKEIVLKQADENVKKSINENMQNFNVLVYSACGNPRMLLKTVEKCPKMKSRDVNEVIKSFYRTDIWTEHTGLGDKYKGHKNLVDWGRNFIEDEVLLATRKKNETRSEYNESTCYFWIHRDVPETVKEALRLLEYTGIIRKNGEAVRGTNSELGTRYELKFGCVLSHEVTPSNVGISLAHNLKLQRFTEYGMKNPLFQNLSIGGIEPESDSDLKTILYNQLHQSIEILDLSEWLKTKLKEHNLLTIQDVLDISEEDIQNRMRYVGEKRARRIRNAAIAEFLEYLSG</sequence>
<organism evidence="2">
    <name type="scientific">Tolypothrix bouteillei VB521301</name>
    <dbReference type="NCBI Taxonomy" id="1479485"/>
    <lineage>
        <taxon>Bacteria</taxon>
        <taxon>Bacillati</taxon>
        <taxon>Cyanobacteriota</taxon>
        <taxon>Cyanophyceae</taxon>
        <taxon>Nostocales</taxon>
        <taxon>Tolypothrichaceae</taxon>
        <taxon>Tolypothrix</taxon>
    </lineage>
</organism>
<gene>
    <name evidence="2" type="ORF">DA73_0218485</name>
    <name evidence="1" type="ORF">DA73_0400014250</name>
</gene>
<evidence type="ECO:0008006" key="4">
    <source>
        <dbReference type="Google" id="ProtNLM"/>
    </source>
</evidence>
<dbReference type="Proteomes" id="UP000029738">
    <property type="component" value="Unassembled WGS sequence"/>
</dbReference>
<comment type="caution">
    <text evidence="2">The sequence shown here is derived from an EMBL/GenBank/DDBJ whole genome shotgun (WGS) entry which is preliminary data.</text>
</comment>
<dbReference type="Gene3D" id="1.10.150.20">
    <property type="entry name" value="5' to 3' exonuclease, C-terminal subdomain"/>
    <property type="match status" value="1"/>
</dbReference>
<dbReference type="SUPFAM" id="SSF52540">
    <property type="entry name" value="P-loop containing nucleoside triphosphate hydrolases"/>
    <property type="match status" value="1"/>
</dbReference>
<dbReference type="SUPFAM" id="SSF47789">
    <property type="entry name" value="C-terminal domain of RNA polymerase alpha subunit"/>
    <property type="match status" value="1"/>
</dbReference>
<dbReference type="Gene3D" id="3.40.50.300">
    <property type="entry name" value="P-loop containing nucleotide triphosphate hydrolases"/>
    <property type="match status" value="1"/>
</dbReference>
<dbReference type="OrthoDB" id="7788065at2"/>
<dbReference type="EMBL" id="JHEG02000048">
    <property type="protein sequence ID" value="KIE10524.1"/>
    <property type="molecule type" value="Genomic_DNA"/>
</dbReference>
<reference evidence="1" key="2">
    <citation type="submission" date="2019-11" db="EMBL/GenBank/DDBJ databases">
        <title>Improved Assembly of Tolypothrix boutellei genome.</title>
        <authorList>
            <person name="Sarangi A.N."/>
            <person name="Mukherjee M."/>
            <person name="Ghosh S."/>
            <person name="Singh D."/>
            <person name="Das A."/>
            <person name="Kant S."/>
            <person name="Prusty A."/>
            <person name="Tripathy S."/>
        </authorList>
    </citation>
    <scope>NUCLEOTIDE SEQUENCE</scope>
    <source>
        <strain evidence="1">VB521301</strain>
    </source>
</reference>
<evidence type="ECO:0000313" key="3">
    <source>
        <dbReference type="Proteomes" id="UP000029738"/>
    </source>
</evidence>
<dbReference type="InterPro" id="IPR027417">
    <property type="entry name" value="P-loop_NTPase"/>
</dbReference>
<reference evidence="2" key="1">
    <citation type="journal article" date="2015" name="Genome Announc.">
        <title>Draft Genome Sequence of Tolypothrix boutellei Strain VB521301.</title>
        <authorList>
            <person name="Chandrababunaidu M.M."/>
            <person name="Singh D."/>
            <person name="Sen D."/>
            <person name="Bhan S."/>
            <person name="Das S."/>
            <person name="Gupta A."/>
            <person name="Adhikary S.P."/>
            <person name="Tripathy S."/>
        </authorList>
    </citation>
    <scope>NUCLEOTIDE SEQUENCE</scope>
    <source>
        <strain evidence="2">VB521301</strain>
    </source>
</reference>
<protein>
    <recommendedName>
        <fullName evidence="4">RNA polymerase alpha subunit C-terminal domain-containing protein</fullName>
    </recommendedName>
</protein>